<dbReference type="EMBL" id="JPQZ01000014">
    <property type="protein sequence ID" value="KKO75704.1"/>
    <property type="molecule type" value="Genomic_DNA"/>
</dbReference>
<name>A0A0F9ZDU4_9MICR</name>
<organism evidence="2 3">
    <name type="scientific">Vairimorpha ceranae</name>
    <dbReference type="NCBI Taxonomy" id="40302"/>
    <lineage>
        <taxon>Eukaryota</taxon>
        <taxon>Fungi</taxon>
        <taxon>Fungi incertae sedis</taxon>
        <taxon>Microsporidia</taxon>
        <taxon>Nosematidae</taxon>
        <taxon>Vairimorpha</taxon>
    </lineage>
</organism>
<protein>
    <submittedName>
        <fullName evidence="2">Uncharacterized protein</fullName>
    </submittedName>
</protein>
<dbReference type="OrthoDB" id="2196329at2759"/>
<comment type="caution">
    <text evidence="2">The sequence shown here is derived from an EMBL/GenBank/DDBJ whole genome shotgun (WGS) entry which is preliminary data.</text>
</comment>
<dbReference type="VEuPathDB" id="MicrosporidiaDB:AAJ76_1400045719"/>
<feature type="region of interest" description="Disordered" evidence="1">
    <location>
        <begin position="549"/>
        <end position="571"/>
    </location>
</feature>
<evidence type="ECO:0000313" key="2">
    <source>
        <dbReference type="EMBL" id="KKO75704.1"/>
    </source>
</evidence>
<reference evidence="2 3" key="1">
    <citation type="journal article" date="2015" name="Environ. Microbiol.">
        <title>Genome analyses suggest the presence of polyploidy and recent human-driven expansions in eight global populations of the honeybee pathogen Nosema ceranae.</title>
        <authorList>
            <person name="Pelin A."/>
            <person name="Selman M."/>
            <person name="Aris-Brosou S."/>
            <person name="Farinelli L."/>
            <person name="Corradi N."/>
        </authorList>
    </citation>
    <scope>NUCLEOTIDE SEQUENCE [LARGE SCALE GENOMIC DNA]</scope>
    <source>
        <strain evidence="2 3">PA08 1199</strain>
    </source>
</reference>
<feature type="compositionally biased region" description="Low complexity" evidence="1">
    <location>
        <begin position="556"/>
        <end position="571"/>
    </location>
</feature>
<dbReference type="AlphaFoldDB" id="A0A0F9ZDU4"/>
<dbReference type="Proteomes" id="UP000034350">
    <property type="component" value="Unassembled WGS sequence"/>
</dbReference>
<evidence type="ECO:0000313" key="3">
    <source>
        <dbReference type="Proteomes" id="UP000034350"/>
    </source>
</evidence>
<keyword evidence="3" id="KW-1185">Reference proteome</keyword>
<evidence type="ECO:0000256" key="1">
    <source>
        <dbReference type="SAM" id="MobiDB-lite"/>
    </source>
</evidence>
<accession>A0A0F9ZDU4</accession>
<dbReference type="GeneID" id="36318936"/>
<dbReference type="VEuPathDB" id="MicrosporidiaDB:NCER_100027"/>
<proteinExistence type="predicted"/>
<gene>
    <name evidence="2" type="ORF">AAJ76_1400045719</name>
</gene>
<sequence length="880" mass="101099">MDKKVNEIAESIKKDTSNIFIDLFNSNKSKIKDKLIWNYNIIQSVIVQPVTITTPSTPIILHYKGEIFFTFDGRTLFFDNKFKNFHIFLPFTIKDACFYNFKKKSSGSPKCVIVTLDSQNKLSYSGFKKYSINENKTIISRNVLQMIEKNNEIYYLSFKKDKYFLNFVSEDNGYLKPKQIVQNITSTFPVSFFWLSKGLYINHGRSFFDAAGKKFRTKGDSVYEVSDKIVIYNKTKEGVVLSLVNNNFEIKNELIIESTSHIVKICAVFKMICCRIGYKMYFVDVLRNELVIVKEISCPTNILDFSVNSNGLNNIILCFLCRKFTEVKDNDPKSKDLQDIIYIRDLSFDSKDVSSNSLGDVTSNICPKPDVNSAIYNPFKTSNDANFEKEFLEDSSDNKNTIFVNNDVNESISRKFNFSSKSAENLTVNSTLFDGVSFCKNKDFFSRPVTKNEYSPSSLNSIFGQNDLMSDKRNTVIGGVSDPLRNTESHFLKQNQSESILNKTNGFINTSNNNYCNLFTDALGKYNEDYNNLSKSPLELNTVLDNKKPSTTENYNNPFISSSHFSSNESKNGLLNKSASLSEKADNEDTKSSPSFGVLFNTKNSNMDFESCILNHFSRLEKRFDEFERVSKQNQIELVDKCMNAVTSSLLDFLDKNVKEEIKKVNKLVDELSNKITLFSNKHVDEEKLLQFTKEIICDSLLPVVEASMDEMRVQVVAEMSNFKDSEYMQDLQDAISYLKCTEEHSLLKKYIKSSNFNKAIELVLKGTNKDLEELLFIIKPEQLESVISKNLIALLEKIILYIKDGYEKNIDDIIYNLLTYIELESLDDDELRTLIVILSQIKDSELFTTDNNKQIIVLVDFLKFKIPKILFKRQKSLKN</sequence>
<dbReference type="RefSeq" id="XP_024331446.1">
    <property type="nucleotide sequence ID" value="XM_024474033.1"/>
</dbReference>
<dbReference type="VEuPathDB" id="MicrosporidiaDB:G9O61_00g011400"/>